<dbReference type="InterPro" id="IPR050707">
    <property type="entry name" value="HTH_MetabolicPath_Reg"/>
</dbReference>
<dbReference type="PROSITE" id="PS51077">
    <property type="entry name" value="HTH_ICLR"/>
    <property type="match status" value="1"/>
</dbReference>
<dbReference type="SUPFAM" id="SSF55781">
    <property type="entry name" value="GAF domain-like"/>
    <property type="match status" value="1"/>
</dbReference>
<dbReference type="PANTHER" id="PTHR30136">
    <property type="entry name" value="HELIX-TURN-HELIX TRANSCRIPTIONAL REGULATOR, ICLR FAMILY"/>
    <property type="match status" value="1"/>
</dbReference>
<dbReference type="InterPro" id="IPR014757">
    <property type="entry name" value="Tscrpt_reg_IclR_C"/>
</dbReference>
<evidence type="ECO:0000313" key="7">
    <source>
        <dbReference type="EMBL" id="UGS25631.1"/>
    </source>
</evidence>
<reference evidence="7 8" key="1">
    <citation type="submission" date="2023-01" db="EMBL/GenBank/DDBJ databases">
        <title>Characterization of estradiol degrading bacteria Microbacterium sp. MZT7 and reveal degrading genes through genome analysis.</title>
        <authorList>
            <person name="Hao P."/>
            <person name="Gao Y."/>
        </authorList>
    </citation>
    <scope>NUCLEOTIDE SEQUENCE [LARGE SCALE GENOMIC DNA]</scope>
    <source>
        <strain evidence="7 8">MZT7</strain>
    </source>
</reference>
<evidence type="ECO:0000256" key="4">
    <source>
        <dbReference type="SAM" id="Coils"/>
    </source>
</evidence>
<evidence type="ECO:0000256" key="2">
    <source>
        <dbReference type="ARBA" id="ARBA00023125"/>
    </source>
</evidence>
<sequence length="251" mass="27712">MRSVERALEVLESIADLQPVGVSEIARHLGEPKSSVQRALDTLAEGRWITRQDPSRPLWVVAVRAALLGRGFAEQFGVGALALDQMERLRQITQETIHLAVPREASVILVERLESPHPVRYVEPLGGAASIFRTATGKAILAHLSTARRRRLVEAHPRELAEAEMTVEELEEELAQIRRQGFSTTSRWREEVFATASVVIGDDGQPVAAISISAPSSRVTPELREEYAGLVRAAGTEIGRLVRARERRSHA</sequence>
<dbReference type="PANTHER" id="PTHR30136:SF24">
    <property type="entry name" value="HTH-TYPE TRANSCRIPTIONAL REPRESSOR ALLR"/>
    <property type="match status" value="1"/>
</dbReference>
<keyword evidence="4" id="KW-0175">Coiled coil</keyword>
<evidence type="ECO:0000259" key="5">
    <source>
        <dbReference type="PROSITE" id="PS51077"/>
    </source>
</evidence>
<dbReference type="Pfam" id="PF09339">
    <property type="entry name" value="HTH_IclR"/>
    <property type="match status" value="1"/>
</dbReference>
<dbReference type="InterPro" id="IPR005471">
    <property type="entry name" value="Tscrpt_reg_IclR_N"/>
</dbReference>
<keyword evidence="8" id="KW-1185">Reference proteome</keyword>
<dbReference type="InterPro" id="IPR036390">
    <property type="entry name" value="WH_DNA-bd_sf"/>
</dbReference>
<protein>
    <submittedName>
        <fullName evidence="7">IclR family transcriptional regulator</fullName>
    </submittedName>
</protein>
<organism evidence="7 8">
    <name type="scientific">Microbacterium resistens</name>
    <dbReference type="NCBI Taxonomy" id="156977"/>
    <lineage>
        <taxon>Bacteria</taxon>
        <taxon>Bacillati</taxon>
        <taxon>Actinomycetota</taxon>
        <taxon>Actinomycetes</taxon>
        <taxon>Micrococcales</taxon>
        <taxon>Microbacteriaceae</taxon>
        <taxon>Microbacterium</taxon>
    </lineage>
</organism>
<keyword evidence="2" id="KW-0238">DNA-binding</keyword>
<dbReference type="SMART" id="SM00346">
    <property type="entry name" value="HTH_ICLR"/>
    <property type="match status" value="1"/>
</dbReference>
<dbReference type="RefSeq" id="WP_231819456.1">
    <property type="nucleotide sequence ID" value="NZ_CP082781.1"/>
</dbReference>
<dbReference type="Pfam" id="PF01614">
    <property type="entry name" value="IclR_C"/>
    <property type="match status" value="1"/>
</dbReference>
<proteinExistence type="predicted"/>
<evidence type="ECO:0000259" key="6">
    <source>
        <dbReference type="PROSITE" id="PS51078"/>
    </source>
</evidence>
<dbReference type="InterPro" id="IPR036388">
    <property type="entry name" value="WH-like_DNA-bd_sf"/>
</dbReference>
<feature type="domain" description="IclR-ED" evidence="6">
    <location>
        <begin position="64"/>
        <end position="244"/>
    </location>
</feature>
<dbReference type="InterPro" id="IPR029016">
    <property type="entry name" value="GAF-like_dom_sf"/>
</dbReference>
<dbReference type="Proteomes" id="UP001199642">
    <property type="component" value="Chromosome"/>
</dbReference>
<dbReference type="PROSITE" id="PS51078">
    <property type="entry name" value="ICLR_ED"/>
    <property type="match status" value="1"/>
</dbReference>
<keyword evidence="3" id="KW-0804">Transcription</keyword>
<keyword evidence="1" id="KW-0805">Transcription regulation</keyword>
<evidence type="ECO:0000313" key="8">
    <source>
        <dbReference type="Proteomes" id="UP001199642"/>
    </source>
</evidence>
<accession>A0ABY3RSD8</accession>
<dbReference type="SUPFAM" id="SSF46785">
    <property type="entry name" value="Winged helix' DNA-binding domain"/>
    <property type="match status" value="1"/>
</dbReference>
<evidence type="ECO:0000256" key="1">
    <source>
        <dbReference type="ARBA" id="ARBA00023015"/>
    </source>
</evidence>
<evidence type="ECO:0000256" key="3">
    <source>
        <dbReference type="ARBA" id="ARBA00023163"/>
    </source>
</evidence>
<dbReference type="EMBL" id="CP082781">
    <property type="protein sequence ID" value="UGS25631.1"/>
    <property type="molecule type" value="Genomic_DNA"/>
</dbReference>
<dbReference type="Gene3D" id="3.30.450.40">
    <property type="match status" value="1"/>
</dbReference>
<gene>
    <name evidence="7" type="ORF">K8F61_13240</name>
</gene>
<name>A0ABY3RSD8_9MICO</name>
<feature type="coiled-coil region" evidence="4">
    <location>
        <begin position="153"/>
        <end position="180"/>
    </location>
</feature>
<dbReference type="Gene3D" id="1.10.10.10">
    <property type="entry name" value="Winged helix-like DNA-binding domain superfamily/Winged helix DNA-binding domain"/>
    <property type="match status" value="1"/>
</dbReference>
<feature type="domain" description="HTH iclR-type" evidence="5">
    <location>
        <begin position="1"/>
        <end position="63"/>
    </location>
</feature>